<name>A0A0V1L508_9BILA</name>
<accession>A0A0V1L508</accession>
<organism evidence="2 3">
    <name type="scientific">Trichinella nativa</name>
    <dbReference type="NCBI Taxonomy" id="6335"/>
    <lineage>
        <taxon>Eukaryota</taxon>
        <taxon>Metazoa</taxon>
        <taxon>Ecdysozoa</taxon>
        <taxon>Nematoda</taxon>
        <taxon>Enoplea</taxon>
        <taxon>Dorylaimia</taxon>
        <taxon>Trichinellida</taxon>
        <taxon>Trichinellidae</taxon>
        <taxon>Trichinella</taxon>
    </lineage>
</organism>
<keyword evidence="3" id="KW-1185">Reference proteome</keyword>
<gene>
    <name evidence="2" type="ORF">T02_3478</name>
</gene>
<evidence type="ECO:0000313" key="2">
    <source>
        <dbReference type="EMBL" id="KRZ54437.1"/>
    </source>
</evidence>
<comment type="caution">
    <text evidence="2">The sequence shown here is derived from an EMBL/GenBank/DDBJ whole genome shotgun (WGS) entry which is preliminary data.</text>
</comment>
<dbReference type="AlphaFoldDB" id="A0A0V1L508"/>
<feature type="compositionally biased region" description="Polar residues" evidence="1">
    <location>
        <begin position="53"/>
        <end position="73"/>
    </location>
</feature>
<dbReference type="Proteomes" id="UP000054721">
    <property type="component" value="Unassembled WGS sequence"/>
</dbReference>
<proteinExistence type="predicted"/>
<dbReference type="EMBL" id="JYDW01000138">
    <property type="protein sequence ID" value="KRZ54437.1"/>
    <property type="molecule type" value="Genomic_DNA"/>
</dbReference>
<protein>
    <submittedName>
        <fullName evidence="2">Uncharacterized protein</fullName>
    </submittedName>
</protein>
<evidence type="ECO:0000256" key="1">
    <source>
        <dbReference type="SAM" id="MobiDB-lite"/>
    </source>
</evidence>
<sequence>MNWLFSSAIQITIDVSKPSAFLDLAMAIWRAQASSKASDRRLLQSSLLTRNRHNGVNSHCHPSTSAHGVSQTPSGPPYAEMTIWSTVCGYCSSSVRDRKAPSARVGSRRRGW</sequence>
<evidence type="ECO:0000313" key="3">
    <source>
        <dbReference type="Proteomes" id="UP000054721"/>
    </source>
</evidence>
<feature type="region of interest" description="Disordered" evidence="1">
    <location>
        <begin position="53"/>
        <end position="74"/>
    </location>
</feature>
<reference evidence="2 3" key="1">
    <citation type="submission" date="2015-05" db="EMBL/GenBank/DDBJ databases">
        <title>Evolution of Trichinella species and genotypes.</title>
        <authorList>
            <person name="Korhonen P.K."/>
            <person name="Edoardo P."/>
            <person name="Giuseppe L.R."/>
            <person name="Gasser R.B."/>
        </authorList>
    </citation>
    <scope>NUCLEOTIDE SEQUENCE [LARGE SCALE GENOMIC DNA]</scope>
    <source>
        <strain evidence="2">ISS10</strain>
    </source>
</reference>